<evidence type="ECO:0000313" key="24">
    <source>
        <dbReference type="Proteomes" id="UP001459277"/>
    </source>
</evidence>
<dbReference type="EC" id="2.7.11.1" evidence="17"/>
<dbReference type="FunFam" id="3.30.200.20:FF:000059">
    <property type="entry name" value="S-receptor-like serine/threonine-protein kinase"/>
    <property type="match status" value="1"/>
</dbReference>
<dbReference type="PANTHER" id="PTHR47976">
    <property type="entry name" value="G-TYPE LECTIN S-RECEPTOR-LIKE SERINE/THREONINE-PROTEIN KINASE SD2-5"/>
    <property type="match status" value="1"/>
</dbReference>
<comment type="subcellular location">
    <subcellularLocation>
        <location evidence="1">Membrane</location>
        <topology evidence="1">Single-pass type I membrane protein</topology>
    </subcellularLocation>
</comment>
<dbReference type="Gene3D" id="3.30.200.20">
    <property type="entry name" value="Phosphorylase Kinase, domain 1"/>
    <property type="match status" value="1"/>
</dbReference>
<evidence type="ECO:0000256" key="17">
    <source>
        <dbReference type="PIRNR" id="PIRNR000641"/>
    </source>
</evidence>
<dbReference type="PROSITE" id="PS00107">
    <property type="entry name" value="PROTEIN_KINASE_ATP"/>
    <property type="match status" value="1"/>
</dbReference>
<proteinExistence type="inferred from homology"/>
<dbReference type="InterPro" id="IPR024171">
    <property type="entry name" value="SRK-like_kinase"/>
</dbReference>
<dbReference type="PROSITE" id="PS50927">
    <property type="entry name" value="BULB_LECTIN"/>
    <property type="match status" value="1"/>
</dbReference>
<reference evidence="23 24" key="1">
    <citation type="submission" date="2024-01" db="EMBL/GenBank/DDBJ databases">
        <title>A telomere-to-telomere, gap-free genome of sweet tea (Lithocarpus litseifolius).</title>
        <authorList>
            <person name="Zhou J."/>
        </authorList>
    </citation>
    <scope>NUCLEOTIDE SEQUENCE [LARGE SCALE GENOMIC DNA]</scope>
    <source>
        <strain evidence="23">Zhou-2022a</strain>
        <tissue evidence="23">Leaf</tissue>
    </source>
</reference>
<keyword evidence="12" id="KW-1015">Disulfide bond</keyword>
<dbReference type="InterPro" id="IPR036426">
    <property type="entry name" value="Bulb-type_lectin_dom_sf"/>
</dbReference>
<comment type="similarity">
    <text evidence="17">Belongs to the protein kinase superfamily. Ser/Thr protein kinase family.</text>
</comment>
<comment type="catalytic activity">
    <reaction evidence="16 17">
        <text>L-seryl-[protein] + ATP = O-phospho-L-seryl-[protein] + ADP + H(+)</text>
        <dbReference type="Rhea" id="RHEA:17989"/>
        <dbReference type="Rhea" id="RHEA-COMP:9863"/>
        <dbReference type="Rhea" id="RHEA-COMP:11604"/>
        <dbReference type="ChEBI" id="CHEBI:15378"/>
        <dbReference type="ChEBI" id="CHEBI:29999"/>
        <dbReference type="ChEBI" id="CHEBI:30616"/>
        <dbReference type="ChEBI" id="CHEBI:83421"/>
        <dbReference type="ChEBI" id="CHEBI:456216"/>
        <dbReference type="EC" id="2.7.11.1"/>
    </reaction>
</comment>
<sequence>MGSISVLFLLSMFLLAFDVKAQLQRNHSSNVIPLGSWLSPIANRNSWLSPSGLFAFGFYPQGRKGFAIGIWLHTQPKNTIVWTANPGNPPLSPNATLNLTSDGMLLLRTEQGEENFIANFLDEDDPEPADSASMHDSGNFVLYDNSSKVIWQSFSDPTDTILGGQNLSSDYQLMSRSNHSSRRFRLWMDTRGNLVSYPVNSTDGPENAYWSVYTFVGPSVSLSLNQRGLLRLMDYSSTLIILANKSCPGKKEARIVYRAILDSDGIFKLYSHHFWGNSYTSSNVSLEWSALHDQCVVKGFCGLNSYCIGTGYKAECRCYPGFHFMDPKNKLLGCFNDFSEDGCSKGPVIPYDITAIPNISWGDFPYSVVSTKQENCYKSCLGDCNCGAAFYLFKNGTCNKYKLPLRYGRINNIPVIAFFKVIQRNGLSSANRPPNPVILMDSKKKIILILSLTLGSVALLWSVIAISCFFIYRHQVHRYRKLSPENVNVEFAENFTLRSFSYNELDQNATNGFKEKLGGGSFGSVYKGYVSEANKTIAVKRLEKFVEEGGREFRAEMTAIGRTHHRNLVQLLGFCIEGSRKLLVYEYICNGSLADLLFNAKKRPLWKERVRIALEVARGVFYLHQECEIHIIHCNLKPQNILMDDTWTAKISDFGLARLSVPNQIRIAMGIEGISEYSAPEWQKNALISVEADIYSFGLMLLEIVCCRRSIEVNVLTADEILLSNWVYNCLVAGQLDKLVEDENVDIRTLERMVKVGLWCIQEDPTLRPPMKNVILMLEGTMNVAVPPSPAISHS</sequence>
<evidence type="ECO:0000256" key="14">
    <source>
        <dbReference type="ARBA" id="ARBA00023180"/>
    </source>
</evidence>
<evidence type="ECO:0000256" key="2">
    <source>
        <dbReference type="ARBA" id="ARBA00022527"/>
    </source>
</evidence>
<name>A0AAW2BYD4_9ROSI</name>
<dbReference type="InterPro" id="IPR000719">
    <property type="entry name" value="Prot_kinase_dom"/>
</dbReference>
<dbReference type="PIRSF" id="PIRSF000641">
    <property type="entry name" value="SRK"/>
    <property type="match status" value="1"/>
</dbReference>
<dbReference type="Gene3D" id="1.10.510.10">
    <property type="entry name" value="Transferase(Phosphotransferase) domain 1"/>
    <property type="match status" value="1"/>
</dbReference>
<dbReference type="GO" id="GO:0016020">
    <property type="term" value="C:membrane"/>
    <property type="evidence" value="ECO:0007669"/>
    <property type="project" value="UniProtKB-SubCell"/>
</dbReference>
<feature type="domain" description="Bulb-type lectin" evidence="22">
    <location>
        <begin position="32"/>
        <end position="155"/>
    </location>
</feature>
<evidence type="ECO:0000256" key="9">
    <source>
        <dbReference type="ARBA" id="ARBA00022840"/>
    </source>
</evidence>
<keyword evidence="24" id="KW-1185">Reference proteome</keyword>
<evidence type="ECO:0000256" key="12">
    <source>
        <dbReference type="ARBA" id="ARBA00023157"/>
    </source>
</evidence>
<dbReference type="InterPro" id="IPR051343">
    <property type="entry name" value="G-type_lectin_kinases/EP1-like"/>
</dbReference>
<dbReference type="Pfam" id="PF01453">
    <property type="entry name" value="B_lectin"/>
    <property type="match status" value="1"/>
</dbReference>
<dbReference type="Gene3D" id="2.90.10.10">
    <property type="entry name" value="Bulb-type lectin domain"/>
    <property type="match status" value="2"/>
</dbReference>
<comment type="caution">
    <text evidence="23">The sequence shown here is derived from an EMBL/GenBank/DDBJ whole genome shotgun (WGS) entry which is preliminary data.</text>
</comment>
<feature type="domain" description="Protein kinase" evidence="21">
    <location>
        <begin position="511"/>
        <end position="782"/>
    </location>
</feature>
<feature type="binding site" evidence="18">
    <location>
        <position position="540"/>
    </location>
    <ligand>
        <name>ATP</name>
        <dbReference type="ChEBI" id="CHEBI:30616"/>
    </ligand>
</feature>
<dbReference type="Pfam" id="PF07714">
    <property type="entry name" value="PK_Tyr_Ser-Thr"/>
    <property type="match status" value="1"/>
</dbReference>
<keyword evidence="7 17" id="KW-0547">Nucleotide-binding</keyword>
<dbReference type="PANTHER" id="PTHR47976:SF49">
    <property type="entry name" value="RECEPTOR-LIKE SERINE_THREONINE-PROTEIN KINASE"/>
    <property type="match status" value="1"/>
</dbReference>
<keyword evidence="14" id="KW-0325">Glycoprotein</keyword>
<dbReference type="PROSITE" id="PS50011">
    <property type="entry name" value="PROTEIN_KINASE_DOM"/>
    <property type="match status" value="1"/>
</dbReference>
<dbReference type="AlphaFoldDB" id="A0AAW2BYD4"/>
<evidence type="ECO:0000256" key="10">
    <source>
        <dbReference type="ARBA" id="ARBA00022989"/>
    </source>
</evidence>
<dbReference type="SMART" id="SM00108">
    <property type="entry name" value="B_lectin"/>
    <property type="match status" value="1"/>
</dbReference>
<evidence type="ECO:0000256" key="1">
    <source>
        <dbReference type="ARBA" id="ARBA00004479"/>
    </source>
</evidence>
<evidence type="ECO:0000256" key="8">
    <source>
        <dbReference type="ARBA" id="ARBA00022777"/>
    </source>
</evidence>
<dbReference type="GO" id="GO:0004674">
    <property type="term" value="F:protein serine/threonine kinase activity"/>
    <property type="evidence" value="ECO:0007669"/>
    <property type="project" value="UniProtKB-KW"/>
</dbReference>
<evidence type="ECO:0000256" key="6">
    <source>
        <dbReference type="ARBA" id="ARBA00022729"/>
    </source>
</evidence>
<dbReference type="SUPFAM" id="SSF56112">
    <property type="entry name" value="Protein kinase-like (PK-like)"/>
    <property type="match status" value="1"/>
</dbReference>
<dbReference type="GO" id="GO:0005524">
    <property type="term" value="F:ATP binding"/>
    <property type="evidence" value="ECO:0007669"/>
    <property type="project" value="UniProtKB-UniRule"/>
</dbReference>
<keyword evidence="2 17" id="KW-0723">Serine/threonine-protein kinase</keyword>
<evidence type="ECO:0000259" key="21">
    <source>
        <dbReference type="PROSITE" id="PS50011"/>
    </source>
</evidence>
<accession>A0AAW2BYD4</accession>
<dbReference type="InterPro" id="IPR001245">
    <property type="entry name" value="Ser-Thr/Tyr_kinase_cat_dom"/>
</dbReference>
<gene>
    <name evidence="23" type="ORF">SO802_026006</name>
</gene>
<keyword evidence="5 19" id="KW-0812">Transmembrane</keyword>
<evidence type="ECO:0000256" key="19">
    <source>
        <dbReference type="SAM" id="Phobius"/>
    </source>
</evidence>
<keyword evidence="3" id="KW-0245">EGF-like domain</keyword>
<evidence type="ECO:0000256" key="3">
    <source>
        <dbReference type="ARBA" id="ARBA00022536"/>
    </source>
</evidence>
<feature type="chain" id="PRO_5043878646" description="Receptor-like serine/threonine-protein kinase" evidence="20">
    <location>
        <begin position="22"/>
        <end position="795"/>
    </location>
</feature>
<keyword evidence="4 17" id="KW-0808">Transferase</keyword>
<keyword evidence="6 20" id="KW-0732">Signal</keyword>
<organism evidence="23 24">
    <name type="scientific">Lithocarpus litseifolius</name>
    <dbReference type="NCBI Taxonomy" id="425828"/>
    <lineage>
        <taxon>Eukaryota</taxon>
        <taxon>Viridiplantae</taxon>
        <taxon>Streptophyta</taxon>
        <taxon>Embryophyta</taxon>
        <taxon>Tracheophyta</taxon>
        <taxon>Spermatophyta</taxon>
        <taxon>Magnoliopsida</taxon>
        <taxon>eudicotyledons</taxon>
        <taxon>Gunneridae</taxon>
        <taxon>Pentapetalae</taxon>
        <taxon>rosids</taxon>
        <taxon>fabids</taxon>
        <taxon>Fagales</taxon>
        <taxon>Fagaceae</taxon>
        <taxon>Lithocarpus</taxon>
    </lineage>
</organism>
<feature type="transmembrane region" description="Helical" evidence="19">
    <location>
        <begin position="446"/>
        <end position="472"/>
    </location>
</feature>
<keyword evidence="11 19" id="KW-0472">Membrane</keyword>
<evidence type="ECO:0000256" key="18">
    <source>
        <dbReference type="PROSITE-ProRule" id="PRU10141"/>
    </source>
</evidence>
<keyword evidence="10 19" id="KW-1133">Transmembrane helix</keyword>
<evidence type="ECO:0000256" key="15">
    <source>
        <dbReference type="ARBA" id="ARBA00047899"/>
    </source>
</evidence>
<dbReference type="Proteomes" id="UP001459277">
    <property type="component" value="Unassembled WGS sequence"/>
</dbReference>
<keyword evidence="9 17" id="KW-0067">ATP-binding</keyword>
<evidence type="ECO:0000256" key="16">
    <source>
        <dbReference type="ARBA" id="ARBA00048679"/>
    </source>
</evidence>
<feature type="signal peptide" evidence="20">
    <location>
        <begin position="1"/>
        <end position="21"/>
    </location>
</feature>
<evidence type="ECO:0000256" key="5">
    <source>
        <dbReference type="ARBA" id="ARBA00022692"/>
    </source>
</evidence>
<protein>
    <recommendedName>
        <fullName evidence="17">Receptor-like serine/threonine-protein kinase</fullName>
        <ecNumber evidence="17">2.7.11.1</ecNumber>
    </recommendedName>
</protein>
<dbReference type="FunFam" id="1.10.510.10:FF:000537">
    <property type="entry name" value="Putative receptor-like protein kinase"/>
    <property type="match status" value="1"/>
</dbReference>
<dbReference type="InterPro" id="IPR001480">
    <property type="entry name" value="Bulb-type_lectin_dom"/>
</dbReference>
<evidence type="ECO:0000256" key="11">
    <source>
        <dbReference type="ARBA" id="ARBA00023136"/>
    </source>
</evidence>
<keyword evidence="13" id="KW-0675">Receptor</keyword>
<dbReference type="EMBL" id="JAZDWU010000009">
    <property type="protein sequence ID" value="KAK9991021.1"/>
    <property type="molecule type" value="Genomic_DNA"/>
</dbReference>
<keyword evidence="8 17" id="KW-0418">Kinase</keyword>
<evidence type="ECO:0000256" key="7">
    <source>
        <dbReference type="ARBA" id="ARBA00022741"/>
    </source>
</evidence>
<evidence type="ECO:0000256" key="4">
    <source>
        <dbReference type="ARBA" id="ARBA00022679"/>
    </source>
</evidence>
<evidence type="ECO:0000256" key="13">
    <source>
        <dbReference type="ARBA" id="ARBA00023170"/>
    </source>
</evidence>
<evidence type="ECO:0000313" key="23">
    <source>
        <dbReference type="EMBL" id="KAK9991021.1"/>
    </source>
</evidence>
<dbReference type="InterPro" id="IPR017441">
    <property type="entry name" value="Protein_kinase_ATP_BS"/>
</dbReference>
<dbReference type="InterPro" id="IPR011009">
    <property type="entry name" value="Kinase-like_dom_sf"/>
</dbReference>
<evidence type="ECO:0000259" key="22">
    <source>
        <dbReference type="PROSITE" id="PS50927"/>
    </source>
</evidence>
<evidence type="ECO:0000256" key="20">
    <source>
        <dbReference type="SAM" id="SignalP"/>
    </source>
</evidence>
<dbReference type="SUPFAM" id="SSF51110">
    <property type="entry name" value="alpha-D-mannose-specific plant lectins"/>
    <property type="match status" value="2"/>
</dbReference>
<comment type="catalytic activity">
    <reaction evidence="15 17">
        <text>L-threonyl-[protein] + ATP = O-phospho-L-threonyl-[protein] + ADP + H(+)</text>
        <dbReference type="Rhea" id="RHEA:46608"/>
        <dbReference type="Rhea" id="RHEA-COMP:11060"/>
        <dbReference type="Rhea" id="RHEA-COMP:11605"/>
        <dbReference type="ChEBI" id="CHEBI:15378"/>
        <dbReference type="ChEBI" id="CHEBI:30013"/>
        <dbReference type="ChEBI" id="CHEBI:30616"/>
        <dbReference type="ChEBI" id="CHEBI:61977"/>
        <dbReference type="ChEBI" id="CHEBI:456216"/>
        <dbReference type="EC" id="2.7.11.1"/>
    </reaction>
</comment>